<name>A0A9Q0LPZ1_ANAIG</name>
<reference evidence="5" key="1">
    <citation type="submission" date="2022-10" db="EMBL/GenBank/DDBJ databases">
        <title>Novel sulphate-reducing endosymbionts in the free-living metamonad Anaeramoeba.</title>
        <authorList>
            <person name="Jerlstrom-Hultqvist J."/>
            <person name="Cepicka I."/>
            <person name="Gallot-Lavallee L."/>
            <person name="Salas-Leiva D."/>
            <person name="Curtis B.A."/>
            <person name="Zahonova K."/>
            <person name="Pipaliya S."/>
            <person name="Dacks J."/>
            <person name="Roger A.J."/>
        </authorList>
    </citation>
    <scope>NUCLEOTIDE SEQUENCE</scope>
    <source>
        <strain evidence="5">BMAN</strain>
    </source>
</reference>
<sequence length="209" mass="23687">MTNTSQTFKFIIVGSMGTGKTSLMTRFTENDFYPEIPHTMGVEFATKIVTVMKEPVKIQIWDTAGQERFRAVTRSYFRGSAGVLLVFDVTRRSTFNQISGWLNDAKTLTNPNSVIFLVGNKIDLEDRQVSREEAENFALENELQYMETSAKTGNNVEETFMETARVVYERVKQGKLDVTATNARTKTSEKISVKPDSYVQMQKKKTGCC</sequence>
<protein>
    <submittedName>
        <fullName evidence="5">Ras-related protein rab-4a</fullName>
    </submittedName>
</protein>
<dbReference type="InterPro" id="IPR050209">
    <property type="entry name" value="Rab_GTPases_membrane_traffic"/>
</dbReference>
<dbReference type="PROSITE" id="PS51420">
    <property type="entry name" value="RHO"/>
    <property type="match status" value="1"/>
</dbReference>
<organism evidence="5 6">
    <name type="scientific">Anaeramoeba ignava</name>
    <name type="common">Anaerobic marine amoeba</name>
    <dbReference type="NCBI Taxonomy" id="1746090"/>
    <lineage>
        <taxon>Eukaryota</taxon>
        <taxon>Metamonada</taxon>
        <taxon>Anaeramoebidae</taxon>
        <taxon>Anaeramoeba</taxon>
    </lineage>
</organism>
<keyword evidence="6" id="KW-1185">Reference proteome</keyword>
<dbReference type="SMART" id="SM00175">
    <property type="entry name" value="RAB"/>
    <property type="match status" value="1"/>
</dbReference>
<keyword evidence="4" id="KW-0472">Membrane</keyword>
<dbReference type="Pfam" id="PF00071">
    <property type="entry name" value="Ras"/>
    <property type="match status" value="1"/>
</dbReference>
<dbReference type="InterPro" id="IPR001806">
    <property type="entry name" value="Small_GTPase"/>
</dbReference>
<dbReference type="PROSITE" id="PS51421">
    <property type="entry name" value="RAS"/>
    <property type="match status" value="1"/>
</dbReference>
<dbReference type="InterPro" id="IPR027417">
    <property type="entry name" value="P-loop_NTPase"/>
</dbReference>
<comment type="caution">
    <text evidence="5">The sequence shown here is derived from an EMBL/GenBank/DDBJ whole genome shotgun (WGS) entry which is preliminary data.</text>
</comment>
<comment type="subcellular location">
    <subcellularLocation>
        <location evidence="1">Endomembrane system</location>
    </subcellularLocation>
</comment>
<dbReference type="EMBL" id="JAPDFW010000059">
    <property type="protein sequence ID" value="KAJ5076837.1"/>
    <property type="molecule type" value="Genomic_DNA"/>
</dbReference>
<dbReference type="NCBIfam" id="TIGR00231">
    <property type="entry name" value="small_GTP"/>
    <property type="match status" value="1"/>
</dbReference>
<dbReference type="PANTHER" id="PTHR47979">
    <property type="entry name" value="DRAB11-RELATED"/>
    <property type="match status" value="1"/>
</dbReference>
<dbReference type="OMA" id="QWLHANE"/>
<dbReference type="FunFam" id="3.40.50.300:FF:000586">
    <property type="entry name" value="Rab family GTPase"/>
    <property type="match status" value="1"/>
</dbReference>
<evidence type="ECO:0000256" key="2">
    <source>
        <dbReference type="ARBA" id="ARBA00006270"/>
    </source>
</evidence>
<evidence type="ECO:0000256" key="1">
    <source>
        <dbReference type="ARBA" id="ARBA00004308"/>
    </source>
</evidence>
<comment type="similarity">
    <text evidence="2">Belongs to the small GTPase superfamily. Rab family.</text>
</comment>
<keyword evidence="3" id="KW-0547">Nucleotide-binding</keyword>
<dbReference type="Proteomes" id="UP001149090">
    <property type="component" value="Unassembled WGS sequence"/>
</dbReference>
<dbReference type="CDD" id="cd00154">
    <property type="entry name" value="Rab"/>
    <property type="match status" value="1"/>
</dbReference>
<proteinExistence type="inferred from homology"/>
<dbReference type="PRINTS" id="PR00449">
    <property type="entry name" value="RASTRNSFRMNG"/>
</dbReference>
<dbReference type="SMART" id="SM00174">
    <property type="entry name" value="RHO"/>
    <property type="match status" value="1"/>
</dbReference>
<dbReference type="Gene3D" id="3.40.50.300">
    <property type="entry name" value="P-loop containing nucleotide triphosphate hydrolases"/>
    <property type="match status" value="1"/>
</dbReference>
<evidence type="ECO:0000313" key="5">
    <source>
        <dbReference type="EMBL" id="KAJ5076837.1"/>
    </source>
</evidence>
<dbReference type="GO" id="GO:0012505">
    <property type="term" value="C:endomembrane system"/>
    <property type="evidence" value="ECO:0007669"/>
    <property type="project" value="UniProtKB-SubCell"/>
</dbReference>
<dbReference type="GO" id="GO:0005525">
    <property type="term" value="F:GTP binding"/>
    <property type="evidence" value="ECO:0007669"/>
    <property type="project" value="InterPro"/>
</dbReference>
<dbReference type="SMART" id="SM00173">
    <property type="entry name" value="RAS"/>
    <property type="match status" value="1"/>
</dbReference>
<evidence type="ECO:0000256" key="4">
    <source>
        <dbReference type="ARBA" id="ARBA00023136"/>
    </source>
</evidence>
<gene>
    <name evidence="5" type="ORF">M0811_00155</name>
</gene>
<dbReference type="GO" id="GO:0003924">
    <property type="term" value="F:GTPase activity"/>
    <property type="evidence" value="ECO:0007669"/>
    <property type="project" value="InterPro"/>
</dbReference>
<evidence type="ECO:0000313" key="6">
    <source>
        <dbReference type="Proteomes" id="UP001149090"/>
    </source>
</evidence>
<dbReference type="OrthoDB" id="9989112at2759"/>
<accession>A0A9Q0LPZ1</accession>
<evidence type="ECO:0000256" key="3">
    <source>
        <dbReference type="ARBA" id="ARBA00022741"/>
    </source>
</evidence>
<dbReference type="InterPro" id="IPR005225">
    <property type="entry name" value="Small_GTP-bd"/>
</dbReference>
<dbReference type="AlphaFoldDB" id="A0A9Q0LPZ1"/>
<dbReference type="SUPFAM" id="SSF52540">
    <property type="entry name" value="P-loop containing nucleoside triphosphate hydrolases"/>
    <property type="match status" value="1"/>
</dbReference>
<dbReference type="PROSITE" id="PS51419">
    <property type="entry name" value="RAB"/>
    <property type="match status" value="1"/>
</dbReference>
<dbReference type="SMART" id="SM00176">
    <property type="entry name" value="RAN"/>
    <property type="match status" value="1"/>
</dbReference>